<proteinExistence type="predicted"/>
<comment type="caution">
    <text evidence="1">The sequence shown here is derived from an EMBL/GenBank/DDBJ whole genome shotgun (WGS) entry which is preliminary data.</text>
</comment>
<sequence length="513" mass="58337">MELTHHSWVSCWGAWLATLAVILIPLHLLRRRKLNLPPGPKSWPIIGNLNLFTGPAPHRSVDALCKKYGPIVQLKFGSFPVVVCSSVEMAKAILKSHDAIFAYRPKMAAGKYTGYNFSNITWSPYGPYFSQARKICTMELFTAKRLKSYEYIRVEELNVLLKHLYESSGKPIALKDHLADVSLNVISRVVLGKKYSNERQNGIEITRHELKEMIDELILLNGVFDIGDSIPWLGFLDLQGNIKRMKAVAKKFDRFLEQVVDEHNARRKGIDNYVAKDMVDVLLLLADDPTLEVKLDRHSVKGFTLDLIAGATETSTLMLEWAFAELVKNPEILDKAREELDRVIGKERWFEEKDIVNLPFIEAIIKETMRLHGAPMLMPRMAREDCKVAGYDILKGTQVLVNTWTIERDPALWENPNEFCPERFLGKSIDVKGNDFELLPFGAGRRMCPGYSNGLKVIQSSLANLLHGFTWKLPGNMSNKELNMEEVFKLANQKKIPLEVVAQPRLAPHLYNV</sequence>
<dbReference type="EMBL" id="CM039176">
    <property type="protein sequence ID" value="KAH9716043.1"/>
    <property type="molecule type" value="Genomic_DNA"/>
</dbReference>
<evidence type="ECO:0000313" key="1">
    <source>
        <dbReference type="EMBL" id="KAH9716043.1"/>
    </source>
</evidence>
<name>A0ACB8JEG4_CITSI</name>
<reference evidence="2" key="1">
    <citation type="journal article" date="2023" name="Hortic. Res.">
        <title>A chromosome-level phased genome enabling allele-level studies in sweet orange: a case study on citrus Huanglongbing tolerance.</title>
        <authorList>
            <person name="Wu B."/>
            <person name="Yu Q."/>
            <person name="Deng Z."/>
            <person name="Duan Y."/>
            <person name="Luo F."/>
            <person name="Gmitter F. Jr."/>
        </authorList>
    </citation>
    <scope>NUCLEOTIDE SEQUENCE [LARGE SCALE GENOMIC DNA]</scope>
    <source>
        <strain evidence="2">cv. Valencia</strain>
    </source>
</reference>
<dbReference type="Proteomes" id="UP000829398">
    <property type="component" value="Chromosome 7"/>
</dbReference>
<protein>
    <submittedName>
        <fullName evidence="1">Cytochrome P450 84A1</fullName>
    </submittedName>
</protein>
<gene>
    <name evidence="1" type="ORF">KPL71_021314</name>
</gene>
<accession>A0ACB8JEG4</accession>
<evidence type="ECO:0000313" key="2">
    <source>
        <dbReference type="Proteomes" id="UP000829398"/>
    </source>
</evidence>
<organism evidence="1 2">
    <name type="scientific">Citrus sinensis</name>
    <name type="common">Sweet orange</name>
    <name type="synonym">Citrus aurantium var. sinensis</name>
    <dbReference type="NCBI Taxonomy" id="2711"/>
    <lineage>
        <taxon>Eukaryota</taxon>
        <taxon>Viridiplantae</taxon>
        <taxon>Streptophyta</taxon>
        <taxon>Embryophyta</taxon>
        <taxon>Tracheophyta</taxon>
        <taxon>Spermatophyta</taxon>
        <taxon>Magnoliopsida</taxon>
        <taxon>eudicotyledons</taxon>
        <taxon>Gunneridae</taxon>
        <taxon>Pentapetalae</taxon>
        <taxon>rosids</taxon>
        <taxon>malvids</taxon>
        <taxon>Sapindales</taxon>
        <taxon>Rutaceae</taxon>
        <taxon>Aurantioideae</taxon>
        <taxon>Citrus</taxon>
    </lineage>
</organism>
<keyword evidence="2" id="KW-1185">Reference proteome</keyword>